<protein>
    <recommendedName>
        <fullName evidence="4">Phosphatase</fullName>
    </recommendedName>
</protein>
<dbReference type="InterPro" id="IPR023214">
    <property type="entry name" value="HAD_sf"/>
</dbReference>
<proteinExistence type="predicted"/>
<dbReference type="Gene3D" id="3.40.50.1000">
    <property type="entry name" value="HAD superfamily/HAD-like"/>
    <property type="match status" value="1"/>
</dbReference>
<evidence type="ECO:0008006" key="4">
    <source>
        <dbReference type="Google" id="ProtNLM"/>
    </source>
</evidence>
<evidence type="ECO:0000313" key="2">
    <source>
        <dbReference type="EMBL" id="WRT68919.1"/>
    </source>
</evidence>
<feature type="region of interest" description="Disordered" evidence="1">
    <location>
        <begin position="94"/>
        <end position="137"/>
    </location>
</feature>
<dbReference type="PANTHER" id="PTHR43481">
    <property type="entry name" value="FRUCTOSE-1-PHOSPHATE PHOSPHATASE"/>
    <property type="match status" value="1"/>
</dbReference>
<dbReference type="GeneID" id="87958031"/>
<organism evidence="2 3">
    <name type="scientific">Kwoniella shivajii</name>
    <dbReference type="NCBI Taxonomy" id="564305"/>
    <lineage>
        <taxon>Eukaryota</taxon>
        <taxon>Fungi</taxon>
        <taxon>Dikarya</taxon>
        <taxon>Basidiomycota</taxon>
        <taxon>Agaricomycotina</taxon>
        <taxon>Tremellomycetes</taxon>
        <taxon>Tremellales</taxon>
        <taxon>Cryptococcaceae</taxon>
        <taxon>Kwoniella</taxon>
    </lineage>
</organism>
<dbReference type="Pfam" id="PF00702">
    <property type="entry name" value="Hydrolase"/>
    <property type="match status" value="1"/>
</dbReference>
<dbReference type="PANTHER" id="PTHR43481:SF2">
    <property type="entry name" value="PHOSPHATASE"/>
    <property type="match status" value="1"/>
</dbReference>
<dbReference type="SFLD" id="SFLDG01129">
    <property type="entry name" value="C1.5:_HAD__Beta-PGM__Phosphata"/>
    <property type="match status" value="1"/>
</dbReference>
<sequence>MSSETQYTNVSVFTADGVLFDMDGTLTDSIAAVEAAWTAKAEELSLEPEEVIRATHGRRASDNLMELVPGLRKEHVEKEVEKFEKTILAFADTPPHSRKSSFASNRSPSMTNLSTRRSSLAPLTPATPASNTPDALRRTSIQSNIAETLNFTSYKLSKTTISEVAVEDESPFDEEEAEDIIDMSVRILPGVRKMINSLPEHKYAVATSGAKTYCHGCLNRTGITIPKVCVTADDSRLLRGKPFPDPFLLAASDLGIAPTRAVVFEDSPSGIKAGVASGATVIAVCTSHTRDKIENIGAHFIVDTMDQVKVEHLEDGQLRFTVSH</sequence>
<accession>A0ABZ1D4F3</accession>
<evidence type="ECO:0000256" key="1">
    <source>
        <dbReference type="SAM" id="MobiDB-lite"/>
    </source>
</evidence>
<dbReference type="SUPFAM" id="SSF56784">
    <property type="entry name" value="HAD-like"/>
    <property type="match status" value="1"/>
</dbReference>
<dbReference type="SFLD" id="SFLDS00003">
    <property type="entry name" value="Haloacid_Dehalogenase"/>
    <property type="match status" value="1"/>
</dbReference>
<evidence type="ECO:0000313" key="3">
    <source>
        <dbReference type="Proteomes" id="UP001329825"/>
    </source>
</evidence>
<dbReference type="NCBIfam" id="TIGR01509">
    <property type="entry name" value="HAD-SF-IA-v3"/>
    <property type="match status" value="1"/>
</dbReference>
<reference evidence="2 3" key="1">
    <citation type="submission" date="2024-01" db="EMBL/GenBank/DDBJ databases">
        <title>Comparative genomics of Cryptococcus and Kwoniella reveals pathogenesis evolution and contrasting modes of karyotype evolution via chromosome fusion or intercentromeric recombination.</title>
        <authorList>
            <person name="Coelho M.A."/>
            <person name="David-Palma M."/>
            <person name="Shea T."/>
            <person name="Bowers K."/>
            <person name="McGinley-Smith S."/>
            <person name="Mohammad A.W."/>
            <person name="Gnirke A."/>
            <person name="Yurkov A.M."/>
            <person name="Nowrousian M."/>
            <person name="Sun S."/>
            <person name="Cuomo C.A."/>
            <person name="Heitman J."/>
        </authorList>
    </citation>
    <scope>NUCLEOTIDE SEQUENCE [LARGE SCALE GENOMIC DNA]</scope>
    <source>
        <strain evidence="2">CBS 11374</strain>
    </source>
</reference>
<name>A0ABZ1D4F3_9TREE</name>
<dbReference type="RefSeq" id="XP_062793658.1">
    <property type="nucleotide sequence ID" value="XM_062937607.1"/>
</dbReference>
<dbReference type="Proteomes" id="UP001329825">
    <property type="component" value="Chromosome 8"/>
</dbReference>
<keyword evidence="3" id="KW-1185">Reference proteome</keyword>
<dbReference type="InterPro" id="IPR036412">
    <property type="entry name" value="HAD-like_sf"/>
</dbReference>
<dbReference type="InterPro" id="IPR006439">
    <property type="entry name" value="HAD-SF_hydro_IA"/>
</dbReference>
<dbReference type="InterPro" id="IPR023198">
    <property type="entry name" value="PGP-like_dom2"/>
</dbReference>
<gene>
    <name evidence="2" type="ORF">IL334_005901</name>
</gene>
<feature type="compositionally biased region" description="Polar residues" evidence="1">
    <location>
        <begin position="100"/>
        <end position="118"/>
    </location>
</feature>
<dbReference type="Gene3D" id="1.10.150.240">
    <property type="entry name" value="Putative phosphatase, domain 2"/>
    <property type="match status" value="1"/>
</dbReference>
<dbReference type="EMBL" id="CP141888">
    <property type="protein sequence ID" value="WRT68919.1"/>
    <property type="molecule type" value="Genomic_DNA"/>
</dbReference>
<feature type="compositionally biased region" description="Polar residues" evidence="1">
    <location>
        <begin position="127"/>
        <end position="137"/>
    </location>
</feature>
<dbReference type="InterPro" id="IPR051806">
    <property type="entry name" value="HAD-like_SPP"/>
</dbReference>